<evidence type="ECO:0000313" key="2">
    <source>
        <dbReference type="EMBL" id="RDX47767.1"/>
    </source>
</evidence>
<reference evidence="2 3" key="1">
    <citation type="journal article" date="2018" name="Biotechnol. Biofuels">
        <title>Integrative visual omics of the white-rot fungus Polyporus brumalis exposes the biotechnological potential of its oxidative enzymes for delignifying raw plant biomass.</title>
        <authorList>
            <person name="Miyauchi S."/>
            <person name="Rancon A."/>
            <person name="Drula E."/>
            <person name="Hage H."/>
            <person name="Chaduli D."/>
            <person name="Favel A."/>
            <person name="Grisel S."/>
            <person name="Henrissat B."/>
            <person name="Herpoel-Gimbert I."/>
            <person name="Ruiz-Duenas F.J."/>
            <person name="Chevret D."/>
            <person name="Hainaut M."/>
            <person name="Lin J."/>
            <person name="Wang M."/>
            <person name="Pangilinan J."/>
            <person name="Lipzen A."/>
            <person name="Lesage-Meessen L."/>
            <person name="Navarro D."/>
            <person name="Riley R."/>
            <person name="Grigoriev I.V."/>
            <person name="Zhou S."/>
            <person name="Raouche S."/>
            <person name="Rosso M.N."/>
        </authorList>
    </citation>
    <scope>NUCLEOTIDE SEQUENCE [LARGE SCALE GENOMIC DNA]</scope>
    <source>
        <strain evidence="2 3">BRFM 1820</strain>
    </source>
</reference>
<evidence type="ECO:0000256" key="1">
    <source>
        <dbReference type="SAM" id="MobiDB-lite"/>
    </source>
</evidence>
<sequence length="405" mass="45194">MSPPTQSLNLSVPPRIHCAGGDVEGEVLLDFRQLQQENIQQVHVKFRGSVHTMVRHSKSNYEDETILVRSSLDLWMPGAAYPPPGTDILRLPFRFRIPENVPPSFHYRSWDKSACVLYELVVVGVRPGTFQFNRRLRIPLAVVPKDAFGARLRQNMGAVGWRKGERKERIRKGLWGEYSTAHVELLFPDIPALPLFTDTPFIINVTTTTAPLTRAQADALPENKPIFPPPPAIHSEINFRLMRITRIRAKRFGVENAEDVAYFLGANTIPSKLAVETDLPPKEWVVVQSGGGEEKGVWVQRARFQTSVTLSVPPTFLCPTIECLYALDLKVPFPGMGNDVRIDIPVTIVSGIDAPSSRISPSMPQVDAPPEPESAFVAAPPPMLDLPPAYWDANSRDWGNLDEKD</sequence>
<dbReference type="OrthoDB" id="2742096at2759"/>
<gene>
    <name evidence="2" type="ORF">OH76DRAFT_1484454</name>
</gene>
<accession>A0A371D5F5</accession>
<dbReference type="PANTHER" id="PTHR11188">
    <property type="entry name" value="ARRESTIN DOMAIN CONTAINING PROTEIN"/>
    <property type="match status" value="1"/>
</dbReference>
<feature type="region of interest" description="Disordered" evidence="1">
    <location>
        <begin position="358"/>
        <end position="379"/>
    </location>
</feature>
<proteinExistence type="predicted"/>
<dbReference type="AlphaFoldDB" id="A0A371D5F5"/>
<dbReference type="STRING" id="139420.A0A371D5F5"/>
<dbReference type="GO" id="GO:0005737">
    <property type="term" value="C:cytoplasm"/>
    <property type="evidence" value="ECO:0007669"/>
    <property type="project" value="TreeGrafter"/>
</dbReference>
<dbReference type="EMBL" id="KZ857416">
    <property type="protein sequence ID" value="RDX47767.1"/>
    <property type="molecule type" value="Genomic_DNA"/>
</dbReference>
<dbReference type="GO" id="GO:0015031">
    <property type="term" value="P:protein transport"/>
    <property type="evidence" value="ECO:0007669"/>
    <property type="project" value="TreeGrafter"/>
</dbReference>
<organism evidence="2 3">
    <name type="scientific">Lentinus brumalis</name>
    <dbReference type="NCBI Taxonomy" id="2498619"/>
    <lineage>
        <taxon>Eukaryota</taxon>
        <taxon>Fungi</taxon>
        <taxon>Dikarya</taxon>
        <taxon>Basidiomycota</taxon>
        <taxon>Agaricomycotina</taxon>
        <taxon>Agaricomycetes</taxon>
        <taxon>Polyporales</taxon>
        <taxon>Polyporaceae</taxon>
        <taxon>Lentinus</taxon>
    </lineage>
</organism>
<dbReference type="InterPro" id="IPR014752">
    <property type="entry name" value="Arrestin-like_C"/>
</dbReference>
<dbReference type="PANTHER" id="PTHR11188:SF17">
    <property type="entry name" value="FI21816P1"/>
    <property type="match status" value="1"/>
</dbReference>
<name>A0A371D5F5_9APHY</name>
<dbReference type="Proteomes" id="UP000256964">
    <property type="component" value="Unassembled WGS sequence"/>
</dbReference>
<dbReference type="InterPro" id="IPR050357">
    <property type="entry name" value="Arrestin_domain-protein"/>
</dbReference>
<keyword evidence="3" id="KW-1185">Reference proteome</keyword>
<protein>
    <recommendedName>
        <fullName evidence="4">Arrestin-like N-terminal domain-containing protein</fullName>
    </recommendedName>
</protein>
<evidence type="ECO:0000313" key="3">
    <source>
        <dbReference type="Proteomes" id="UP000256964"/>
    </source>
</evidence>
<evidence type="ECO:0008006" key="4">
    <source>
        <dbReference type="Google" id="ProtNLM"/>
    </source>
</evidence>
<dbReference type="Gene3D" id="2.60.40.640">
    <property type="match status" value="1"/>
</dbReference>